<accession>A0A0B0EFP2</accession>
<name>A0A0B0EFP2_9BACT</name>
<dbReference type="AlphaFoldDB" id="A0A0B0EFP2"/>
<dbReference type="EMBL" id="JRYO01000163">
    <property type="protein sequence ID" value="KHE91917.1"/>
    <property type="molecule type" value="Genomic_DNA"/>
</dbReference>
<dbReference type="Pfam" id="PF04321">
    <property type="entry name" value="RmlD_sub_bind"/>
    <property type="match status" value="1"/>
</dbReference>
<dbReference type="PANTHER" id="PTHR43242">
    <property type="entry name" value="NAD(P)-BINDING ROSSMANN-FOLD SUPERFAMILY PROTEIN"/>
    <property type="match status" value="1"/>
</dbReference>
<sequence length="289" mass="32164">MVTGVTSIHGWPIFTQLHRLLPEAFLYGLRPPKSNIPEGGNISSFCITERKKLEKIKNEFKPTHVIHCAGVCDLDVCEERPEWAHSLNVQGARAIADVFGNDIPILYMSTDLVFSGFNTPVDGYTENDEPSPINVVGKTFASAETYIQKCKDHCIVRLGLPLGDSIGGKKGAVDWIESRFRRNLPVTLFYDEYRSCVDCEEIGSMAISALAHGLRGLFHLGGSRRWSLFDIGKYVLDRGGYAPGLLHGIMRNQEENGPPRIGDVSLNSKKLRSLFSQSNYFSESVKLEL</sequence>
<dbReference type="Gene3D" id="3.40.50.720">
    <property type="entry name" value="NAD(P)-binding Rossmann-like Domain"/>
    <property type="match status" value="1"/>
</dbReference>
<comment type="caution">
    <text evidence="2">The sequence shown here is derived from an EMBL/GenBank/DDBJ whole genome shotgun (WGS) entry which is preliminary data.</text>
</comment>
<evidence type="ECO:0000313" key="2">
    <source>
        <dbReference type="EMBL" id="KHE91917.1"/>
    </source>
</evidence>
<organism evidence="2 3">
    <name type="scientific">Candidatus Scalindua brodae</name>
    <dbReference type="NCBI Taxonomy" id="237368"/>
    <lineage>
        <taxon>Bacteria</taxon>
        <taxon>Pseudomonadati</taxon>
        <taxon>Planctomycetota</taxon>
        <taxon>Candidatus Brocadiia</taxon>
        <taxon>Candidatus Brocadiales</taxon>
        <taxon>Candidatus Scalinduaceae</taxon>
        <taxon>Candidatus Scalindua</taxon>
    </lineage>
</organism>
<evidence type="ECO:0000259" key="1">
    <source>
        <dbReference type="Pfam" id="PF04321"/>
    </source>
</evidence>
<dbReference type="eggNOG" id="COG1091">
    <property type="taxonomic scope" value="Bacteria"/>
</dbReference>
<dbReference type="PANTHER" id="PTHR43242:SF1">
    <property type="entry name" value="NAD(P)-BINDING ROSSMANN-FOLD SUPERFAMILY PROTEIN"/>
    <property type="match status" value="1"/>
</dbReference>
<proteinExistence type="predicted"/>
<gene>
    <name evidence="2" type="primary">rfbD</name>
    <name evidence="2" type="ORF">SCABRO_02354</name>
</gene>
<reference evidence="2 3" key="1">
    <citation type="submission" date="2014-10" db="EMBL/GenBank/DDBJ databases">
        <title>Draft genome of anammox bacterium scalindua brodae, obtained using differential coverage binning of sequence data from two enrichment reactors.</title>
        <authorList>
            <person name="Speth D.R."/>
            <person name="Russ L."/>
            <person name="Kartal B."/>
            <person name="Op den Camp H.J."/>
            <person name="Dutilh B.E."/>
            <person name="Jetten M.S."/>
        </authorList>
    </citation>
    <scope>NUCLEOTIDE SEQUENCE [LARGE SCALE GENOMIC DNA]</scope>
    <source>
        <strain evidence="2">RU1</strain>
    </source>
</reference>
<feature type="domain" description="RmlD-like substrate binding" evidence="1">
    <location>
        <begin position="47"/>
        <end position="277"/>
    </location>
</feature>
<dbReference type="InterPro" id="IPR036291">
    <property type="entry name" value="NAD(P)-bd_dom_sf"/>
</dbReference>
<dbReference type="SUPFAM" id="SSF51735">
    <property type="entry name" value="NAD(P)-binding Rossmann-fold domains"/>
    <property type="match status" value="1"/>
</dbReference>
<dbReference type="InterPro" id="IPR029903">
    <property type="entry name" value="RmlD-like-bd"/>
</dbReference>
<protein>
    <submittedName>
        <fullName evidence="2">TDP-rhamnose synthetase, NAD(P)-binding</fullName>
    </submittedName>
</protein>
<evidence type="ECO:0000313" key="3">
    <source>
        <dbReference type="Proteomes" id="UP000030652"/>
    </source>
</evidence>
<dbReference type="Proteomes" id="UP000030652">
    <property type="component" value="Unassembled WGS sequence"/>
</dbReference>